<sequence>MAEYQEQEVVDSLSNFFIQSLDYIRIEGTAKDVESLYTNLIDLVTFGFLLNSTAIFYLTKLASDNLGSGFMGLVLEDLSDLYDNIDQIDAITGDQEITNLNKLDDALSSLVGVTSAVASNLDPTNKLSEFTGDLDEFLVGPIKENVTAQGATNSIAGVISGVDSLEDSLVILWNRINIISSVLAAYNQLNLKFSASKSMTIKIRESIILIRDTLANSVISEQAALSRDYFLELVSGKNSLATILEFSAPEFVEFLAGPFTGDLDFIDGEQVGDLIVDVASEDLLAQGVQAKDYLEIITPAALSGELFEIVEILNNISISGVSIELDRQIPMMFQDSDSFINSPTSPTYVTDYTVTPTGGFVELDETQLSVTIGGVPVPDADTVVTPTTGLVDITAFAAPDVGQVIEADYIRIVEETEALTGSPQSTVYSPVIAGSEVVTNGGPALIRGTDYLIDYGTGTVTILTAANQIVYRHESAIVGETVTPIPDNSNLIFDLDVTASLTGTFIEIKDGSEVIYLDSAVLISRKDYYIVDYTATTDQLSFAPKASPIGTEVLVTYYYEKFNQVTFSIKRGSPFHPNFLSFIDSISTEVLLESLGSGDEFITEFDLPTAQSSQGTVVRLFTSVYADSVKVSQLLYSVDELEGKIIFSTPPVAGTVIESDYRYYSFGLKSSFDDLRSLAAAAVRSKDSADIIAAQAEVDSQSSGINLWISEASTYLGPVARAIEVDSIFGILDDQGLDRSARILLEADLLSFFGLTFEKSSTNSNFTSATNAMMQEMEGLVQ</sequence>
<organism evidence="1">
    <name type="scientific">marine sediment metagenome</name>
    <dbReference type="NCBI Taxonomy" id="412755"/>
    <lineage>
        <taxon>unclassified sequences</taxon>
        <taxon>metagenomes</taxon>
        <taxon>ecological metagenomes</taxon>
    </lineage>
</organism>
<protein>
    <submittedName>
        <fullName evidence="1">Uncharacterized protein</fullName>
    </submittedName>
</protein>
<name>A0A0F9VFR6_9ZZZZ</name>
<proteinExistence type="predicted"/>
<reference evidence="1" key="1">
    <citation type="journal article" date="2015" name="Nature">
        <title>Complex archaea that bridge the gap between prokaryotes and eukaryotes.</title>
        <authorList>
            <person name="Spang A."/>
            <person name="Saw J.H."/>
            <person name="Jorgensen S.L."/>
            <person name="Zaremba-Niedzwiedzka K."/>
            <person name="Martijn J."/>
            <person name="Lind A.E."/>
            <person name="van Eijk R."/>
            <person name="Schleper C."/>
            <person name="Guy L."/>
            <person name="Ettema T.J."/>
        </authorList>
    </citation>
    <scope>NUCLEOTIDE SEQUENCE</scope>
</reference>
<dbReference type="AlphaFoldDB" id="A0A0F9VFR6"/>
<gene>
    <name evidence="1" type="ORF">LCGC14_0147540</name>
</gene>
<accession>A0A0F9VFR6</accession>
<evidence type="ECO:0000313" key="1">
    <source>
        <dbReference type="EMBL" id="KKN98642.1"/>
    </source>
</evidence>
<comment type="caution">
    <text evidence="1">The sequence shown here is derived from an EMBL/GenBank/DDBJ whole genome shotgun (WGS) entry which is preliminary data.</text>
</comment>
<dbReference type="EMBL" id="LAZR01000051">
    <property type="protein sequence ID" value="KKN98642.1"/>
    <property type="molecule type" value="Genomic_DNA"/>
</dbReference>